<dbReference type="Pfam" id="PF25670">
    <property type="entry name" value="Phage_tail_C_2"/>
    <property type="match status" value="1"/>
</dbReference>
<feature type="coiled-coil region" evidence="1">
    <location>
        <begin position="116"/>
        <end position="153"/>
    </location>
</feature>
<feature type="domain" description="Phage tail protein C-terminal" evidence="3">
    <location>
        <begin position="541"/>
        <end position="672"/>
    </location>
</feature>
<reference evidence="4 5" key="1">
    <citation type="submission" date="2020-06" db="EMBL/GenBank/DDBJ databases">
        <title>Genome Sequences of Four Bacteriophages Infecting Toxigenic Escherichia coli (STEC).</title>
        <authorList>
            <person name="Dias C."/>
            <person name="Almeida C."/>
            <person name="Lobocka M."/>
            <person name="Oliveira H."/>
        </authorList>
    </citation>
    <scope>NUCLEOTIDE SEQUENCE [LARGE SCALE GENOMIC DNA]</scope>
</reference>
<gene>
    <name evidence="4" type="ORF">F10C_0052</name>
</gene>
<proteinExistence type="predicted"/>
<accession>A0A7D5FRJ7</accession>
<evidence type="ECO:0000313" key="4">
    <source>
        <dbReference type="EMBL" id="QLF82390.1"/>
    </source>
</evidence>
<dbReference type="InterPro" id="IPR058008">
    <property type="entry name" value="Gp26_C"/>
</dbReference>
<protein>
    <submittedName>
        <fullName evidence="4">Tail fibers protein</fullName>
    </submittedName>
</protein>
<evidence type="ECO:0000256" key="2">
    <source>
        <dbReference type="SAM" id="MobiDB-lite"/>
    </source>
</evidence>
<keyword evidence="5" id="KW-1185">Reference proteome</keyword>
<evidence type="ECO:0000259" key="3">
    <source>
        <dbReference type="Pfam" id="PF25670"/>
    </source>
</evidence>
<evidence type="ECO:0000256" key="1">
    <source>
        <dbReference type="SAM" id="Coils"/>
    </source>
</evidence>
<sequence>MALYRRGTASMDADGTVHGTDTKWKDQLALIRVGATIVFLEQPIKLAVISDIVSDTELKAISTDGQTASDGKYVILLNDSLTVNGLAQNVAETLRYYQSKETEIAGAMDIIASLDMDNLNRIVEEIKANKSAAESAQNQAELARDSANAARDEAKATKGQVQQIVDGAVGSINAAKEQAITDVGSKESAAITHIDTEEKAAIKAINDAKGDLSGYVNNAQAAAQTATSAKNDAQAARDDAVSAKDAASVSAQEAKDAANSINADNLLTKDGNLSGLTNKSVARTNLDIDKFGLGLQSSAGLVNSLSEGNSVNLANGFYVGEGGNFGKPFGIGDGQFLGVVTFNCTKGNNYKFQLSGSYSSSGRMMFRCMNNGNYGAWKEVLTSASPSVEYGITIKRSDQGRPNQSGYIGVGGNDVYFKNGTSNRALQLRDDSSVAYDGRVIIDSDKTMVIGAGKDINQPNIGAWIKGMRDTGGSRVMRNTGAASAGGANFQHNAAIYMLAGDTFGLLSVDYRNANVYSIGANNSGLNSGVVQVNALWGTKNTTVDGNGFIKRASPIVRVKRDSFETNDESEGCTVQRIGVGEYLIEGCTGLNSDLAWGGISGGIEIPVDINKQPLLWVDYEVNADGSIILKTFHRTHESAPKFARNDKEGYSNGDPIDIPNDVFVSIRVEMPPNSIYNTELERMEREVRNGAKRSEWEEAHATGCKEE</sequence>
<name>A0A7D5FRJ7_9CAUD</name>
<dbReference type="EMBL" id="MT682715">
    <property type="protein sequence ID" value="QLF82390.1"/>
    <property type="molecule type" value="Genomic_DNA"/>
</dbReference>
<keyword evidence="1" id="KW-0175">Coiled coil</keyword>
<evidence type="ECO:0000313" key="5">
    <source>
        <dbReference type="Proteomes" id="UP000515648"/>
    </source>
</evidence>
<dbReference type="Proteomes" id="UP000515648">
    <property type="component" value="Segment"/>
</dbReference>
<organism evidence="4 5">
    <name type="scientific">Escherichia phage vB_EcoS_Chapo</name>
    <dbReference type="NCBI Taxonomy" id="2750856"/>
    <lineage>
        <taxon>Viruses</taxon>
        <taxon>Duplodnaviria</taxon>
        <taxon>Heunggongvirae</taxon>
        <taxon>Uroviricota</taxon>
        <taxon>Caudoviricetes</taxon>
        <taxon>Drexlerviridae</taxon>
        <taxon>Tunavirinae</taxon>
        <taxon>Tunavirus</taxon>
        <taxon>Tunavirus chapo</taxon>
    </lineage>
</organism>
<feature type="region of interest" description="Disordered" evidence="2">
    <location>
        <begin position="688"/>
        <end position="708"/>
    </location>
</feature>